<accession>A0ABD3X4K2</accession>
<evidence type="ECO:0000313" key="1">
    <source>
        <dbReference type="EMBL" id="KAL3881090.1"/>
    </source>
</evidence>
<name>A0ABD3X4K2_SINWO</name>
<dbReference type="PANTHER" id="PTHR46481">
    <property type="entry name" value="ZINC FINGER BED DOMAIN-CONTAINING PROTEIN 4"/>
    <property type="match status" value="1"/>
</dbReference>
<dbReference type="PANTHER" id="PTHR46481:SF4">
    <property type="entry name" value="ZINC FINGER BED DOMAIN-CONTAINING PROTEIN 4"/>
    <property type="match status" value="1"/>
</dbReference>
<dbReference type="InterPro" id="IPR052035">
    <property type="entry name" value="ZnF_BED_domain_contain"/>
</dbReference>
<keyword evidence="2" id="KW-1185">Reference proteome</keyword>
<gene>
    <name evidence="1" type="ORF">ACJMK2_027554</name>
</gene>
<comment type="caution">
    <text evidence="1">The sequence shown here is derived from an EMBL/GenBank/DDBJ whole genome shotgun (WGS) entry which is preliminary data.</text>
</comment>
<dbReference type="SUPFAM" id="SSF53098">
    <property type="entry name" value="Ribonuclease H-like"/>
    <property type="match status" value="1"/>
</dbReference>
<proteinExistence type="predicted"/>
<reference evidence="1 2" key="1">
    <citation type="submission" date="2024-11" db="EMBL/GenBank/DDBJ databases">
        <title>Chromosome-level genome assembly of the freshwater bivalve Anodonta woodiana.</title>
        <authorList>
            <person name="Chen X."/>
        </authorList>
    </citation>
    <scope>NUCLEOTIDE SEQUENCE [LARGE SCALE GENOMIC DNA]</scope>
    <source>
        <strain evidence="1">MN2024</strain>
        <tissue evidence="1">Gills</tissue>
    </source>
</reference>
<organism evidence="1 2">
    <name type="scientific">Sinanodonta woodiana</name>
    <name type="common">Chinese pond mussel</name>
    <name type="synonym">Anodonta woodiana</name>
    <dbReference type="NCBI Taxonomy" id="1069815"/>
    <lineage>
        <taxon>Eukaryota</taxon>
        <taxon>Metazoa</taxon>
        <taxon>Spiralia</taxon>
        <taxon>Lophotrochozoa</taxon>
        <taxon>Mollusca</taxon>
        <taxon>Bivalvia</taxon>
        <taxon>Autobranchia</taxon>
        <taxon>Heteroconchia</taxon>
        <taxon>Palaeoheterodonta</taxon>
        <taxon>Unionida</taxon>
        <taxon>Unionoidea</taxon>
        <taxon>Unionidae</taxon>
        <taxon>Unioninae</taxon>
        <taxon>Sinanodonta</taxon>
    </lineage>
</organism>
<sequence>MYLQVKEDVKACLRLASKVALTTDSWTFRATESYVTVTACFIALDWTLQSYVLQTRALPESHTGTNIAAVLLSAVNEWGIPSNPPLVTDNASNMAVAASEAGCNPHTGCYAHTLNLAAQKGLKISDVSRLLGRIRRIVSFFHRSAVAAGILRDKIELLSLPKHKLIQDVCTRWNSAADMIDRFLELQPAVYAALTSKEICSVNKDVSTLSETDISNAEEVLACLKPIRTVTTVLCTEETPTISIILPLQN</sequence>
<dbReference type="InterPro" id="IPR012337">
    <property type="entry name" value="RNaseH-like_sf"/>
</dbReference>
<dbReference type="AlphaFoldDB" id="A0ABD3X4K2"/>
<evidence type="ECO:0000313" key="2">
    <source>
        <dbReference type="Proteomes" id="UP001634394"/>
    </source>
</evidence>
<protein>
    <submittedName>
        <fullName evidence="1">Uncharacterized protein</fullName>
    </submittedName>
</protein>
<dbReference type="Proteomes" id="UP001634394">
    <property type="component" value="Unassembled WGS sequence"/>
</dbReference>
<dbReference type="EMBL" id="JBJQND010000003">
    <property type="protein sequence ID" value="KAL3881090.1"/>
    <property type="molecule type" value="Genomic_DNA"/>
</dbReference>